<dbReference type="EMBL" id="NEVH01001351">
    <property type="protein sequence ID" value="PNF42929.1"/>
    <property type="molecule type" value="Genomic_DNA"/>
</dbReference>
<evidence type="ECO:0000313" key="7">
    <source>
        <dbReference type="EMBL" id="PNF42929.1"/>
    </source>
</evidence>
<dbReference type="GO" id="GO:0052689">
    <property type="term" value="F:carboxylic ester hydrolase activity"/>
    <property type="evidence" value="ECO:0007669"/>
    <property type="project" value="UniProtKB-KW"/>
</dbReference>
<organism evidence="7 8">
    <name type="scientific">Cryptotermes secundus</name>
    <dbReference type="NCBI Taxonomy" id="105785"/>
    <lineage>
        <taxon>Eukaryota</taxon>
        <taxon>Metazoa</taxon>
        <taxon>Ecdysozoa</taxon>
        <taxon>Arthropoda</taxon>
        <taxon>Hexapoda</taxon>
        <taxon>Insecta</taxon>
        <taxon>Pterygota</taxon>
        <taxon>Neoptera</taxon>
        <taxon>Polyneoptera</taxon>
        <taxon>Dictyoptera</taxon>
        <taxon>Blattodea</taxon>
        <taxon>Blattoidea</taxon>
        <taxon>Termitoidae</taxon>
        <taxon>Kalotermitidae</taxon>
        <taxon>Cryptotermitinae</taxon>
        <taxon>Cryptotermes</taxon>
    </lineage>
</organism>
<evidence type="ECO:0000256" key="3">
    <source>
        <dbReference type="ARBA" id="ARBA00022801"/>
    </source>
</evidence>
<dbReference type="EC" id="3.1.1.-" evidence="5"/>
<dbReference type="InterPro" id="IPR050309">
    <property type="entry name" value="Type-B_Carboxylest/Lipase"/>
</dbReference>
<dbReference type="InterPro" id="IPR029058">
    <property type="entry name" value="AB_hydrolase_fold"/>
</dbReference>
<evidence type="ECO:0000256" key="5">
    <source>
        <dbReference type="RuleBase" id="RU361235"/>
    </source>
</evidence>
<comment type="caution">
    <text evidence="7">The sequence shown here is derived from an EMBL/GenBank/DDBJ whole genome shotgun (WGS) entry which is preliminary data.</text>
</comment>
<dbReference type="OrthoDB" id="19653at2759"/>
<dbReference type="PROSITE" id="PS00122">
    <property type="entry name" value="CARBOXYLESTERASE_B_1"/>
    <property type="match status" value="1"/>
</dbReference>
<evidence type="ECO:0000259" key="6">
    <source>
        <dbReference type="Pfam" id="PF00135"/>
    </source>
</evidence>
<dbReference type="Proteomes" id="UP000235965">
    <property type="component" value="Unassembled WGS sequence"/>
</dbReference>
<feature type="domain" description="Carboxylesterase type B" evidence="6">
    <location>
        <begin position="27"/>
        <end position="398"/>
    </location>
</feature>
<evidence type="ECO:0000256" key="4">
    <source>
        <dbReference type="ARBA" id="ARBA00023180"/>
    </source>
</evidence>
<gene>
    <name evidence="7" type="ORF">B7P43_G11843</name>
</gene>
<dbReference type="AlphaFoldDB" id="A0A2J7RQ27"/>
<evidence type="ECO:0000313" key="8">
    <source>
        <dbReference type="Proteomes" id="UP000235965"/>
    </source>
</evidence>
<dbReference type="InterPro" id="IPR002018">
    <property type="entry name" value="CarbesteraseB"/>
</dbReference>
<dbReference type="Gene3D" id="3.40.50.1820">
    <property type="entry name" value="alpha/beta hydrolase"/>
    <property type="match status" value="1"/>
</dbReference>
<accession>A0A2J7RQ27</accession>
<keyword evidence="4" id="KW-0325">Glycoprotein</keyword>
<dbReference type="InterPro" id="IPR019826">
    <property type="entry name" value="Carboxylesterase_B_AS"/>
</dbReference>
<feature type="signal peptide" evidence="5">
    <location>
        <begin position="1"/>
        <end position="23"/>
    </location>
</feature>
<feature type="chain" id="PRO_5014210450" description="Carboxylic ester hydrolase" evidence="5">
    <location>
        <begin position="24"/>
        <end position="439"/>
    </location>
</feature>
<dbReference type="SUPFAM" id="SSF53474">
    <property type="entry name" value="alpha/beta-Hydrolases"/>
    <property type="match status" value="1"/>
</dbReference>
<keyword evidence="5" id="KW-0732">Signal</keyword>
<name>A0A2J7RQ27_9NEOP</name>
<sequence length="439" mass="48377">MMANYLAALGPLITVLQLLAAESQKEDIIVTVRQGRLKGLRFESVRGQELLAFLGIPYARPPVAELRFKGPQPPEPWRDTREAIVEGNVCPQRDMMSGAFMGDENCLFLNVFTNKIPECPEQLKAVMVWIHGGSYKGGSGTSMVYGPDHILTEDVVLVTINYRLGLLGFLSLCEVGVPGNNGLKDQVMALRWVQNNIAQFGGDPNRVTIFGESSGGASVHYHLLSPMSKGLFHRAIAQSGSALDPWAYAEPDFLRWKAFTVGERMNCSAAGPHELLRCLQEAGANTIVQSTVGQVFSTSETIVPLRPTREDESQSDEEVFLSGKPEDLIASGKFHNVPYITGVNSREAIIYAEDMQSIPSFWEDSKQHMKSVIADLLGMQNTSQANEIAEMALSYYAGDEILTNKTLTGKHIDECLMLTNWGIYSTQQSALPWQKSLTK</sequence>
<keyword evidence="2" id="KW-0719">Serine esterase</keyword>
<proteinExistence type="inferred from homology"/>
<comment type="similarity">
    <text evidence="1 5">Belongs to the type-B carboxylesterase/lipase family.</text>
</comment>
<evidence type="ECO:0000256" key="1">
    <source>
        <dbReference type="ARBA" id="ARBA00005964"/>
    </source>
</evidence>
<evidence type="ECO:0000256" key="2">
    <source>
        <dbReference type="ARBA" id="ARBA00022487"/>
    </source>
</evidence>
<keyword evidence="8" id="KW-1185">Reference proteome</keyword>
<dbReference type="Pfam" id="PF00135">
    <property type="entry name" value="COesterase"/>
    <property type="match status" value="1"/>
</dbReference>
<protein>
    <recommendedName>
        <fullName evidence="5">Carboxylic ester hydrolase</fullName>
        <ecNumber evidence="5">3.1.1.-</ecNumber>
    </recommendedName>
</protein>
<keyword evidence="3 5" id="KW-0378">Hydrolase</keyword>
<reference evidence="7 8" key="1">
    <citation type="submission" date="2017-12" db="EMBL/GenBank/DDBJ databases">
        <title>Hemimetabolous genomes reveal molecular basis of termite eusociality.</title>
        <authorList>
            <person name="Harrison M.C."/>
            <person name="Jongepier E."/>
            <person name="Robertson H.M."/>
            <person name="Arning N."/>
            <person name="Bitard-Feildel T."/>
            <person name="Chao H."/>
            <person name="Childers C.P."/>
            <person name="Dinh H."/>
            <person name="Doddapaneni H."/>
            <person name="Dugan S."/>
            <person name="Gowin J."/>
            <person name="Greiner C."/>
            <person name="Han Y."/>
            <person name="Hu H."/>
            <person name="Hughes D.S.T."/>
            <person name="Huylmans A.-K."/>
            <person name="Kemena C."/>
            <person name="Kremer L.P.M."/>
            <person name="Lee S.L."/>
            <person name="Lopez-Ezquerra A."/>
            <person name="Mallet L."/>
            <person name="Monroy-Kuhn J.M."/>
            <person name="Moser A."/>
            <person name="Murali S.C."/>
            <person name="Muzny D.M."/>
            <person name="Otani S."/>
            <person name="Piulachs M.-D."/>
            <person name="Poelchau M."/>
            <person name="Qu J."/>
            <person name="Schaub F."/>
            <person name="Wada-Katsumata A."/>
            <person name="Worley K.C."/>
            <person name="Xie Q."/>
            <person name="Ylla G."/>
            <person name="Poulsen M."/>
            <person name="Gibbs R.A."/>
            <person name="Schal C."/>
            <person name="Richards S."/>
            <person name="Belles X."/>
            <person name="Korb J."/>
            <person name="Bornberg-Bauer E."/>
        </authorList>
    </citation>
    <scope>NUCLEOTIDE SEQUENCE [LARGE SCALE GENOMIC DNA]</scope>
    <source>
        <tissue evidence="7">Whole body</tissue>
    </source>
</reference>
<dbReference type="PANTHER" id="PTHR11559">
    <property type="entry name" value="CARBOXYLESTERASE"/>
    <property type="match status" value="1"/>
</dbReference>